<evidence type="ECO:0000313" key="3">
    <source>
        <dbReference type="Proteomes" id="UP000000248"/>
    </source>
</evidence>
<feature type="transmembrane region" description="Helical" evidence="1">
    <location>
        <begin position="198"/>
        <end position="219"/>
    </location>
</feature>
<dbReference type="Pfam" id="PF04018">
    <property type="entry name" value="VCA0040-like"/>
    <property type="match status" value="1"/>
</dbReference>
<feature type="transmembrane region" description="Helical" evidence="1">
    <location>
        <begin position="157"/>
        <end position="186"/>
    </location>
</feature>
<dbReference type="PANTHER" id="PTHR37308">
    <property type="entry name" value="INTEGRAL MEMBRANE PROTEIN"/>
    <property type="match status" value="1"/>
</dbReference>
<dbReference type="Proteomes" id="UP000000248">
    <property type="component" value="Chromosome"/>
</dbReference>
<dbReference type="HOGENOM" id="CLU_055621_0_0_6"/>
<dbReference type="PANTHER" id="PTHR37308:SF1">
    <property type="entry name" value="POLYPRENYL-PHOSPHATE TRANSPORTER"/>
    <property type="match status" value="1"/>
</dbReference>
<keyword evidence="1" id="KW-0812">Transmembrane</keyword>
<feature type="transmembrane region" description="Helical" evidence="1">
    <location>
        <begin position="100"/>
        <end position="118"/>
    </location>
</feature>
<dbReference type="AlphaFoldDB" id="A5EW13"/>
<feature type="transmembrane region" description="Helical" evidence="1">
    <location>
        <begin position="231"/>
        <end position="249"/>
    </location>
</feature>
<feature type="transmembrane region" description="Helical" evidence="1">
    <location>
        <begin position="261"/>
        <end position="281"/>
    </location>
</feature>
<keyword evidence="1" id="KW-0472">Membrane</keyword>
<reference evidence="2 3" key="1">
    <citation type="journal article" date="2007" name="Nat. Biotechnol.">
        <title>Genome sequence and identification of candidate vaccine antigens from the animal pathogen Dichelobacter nodosus.</title>
        <authorList>
            <person name="Myers G.S."/>
            <person name="Parker D."/>
            <person name="Al-Hasani K."/>
            <person name="Kennan R.M."/>
            <person name="Seemann T."/>
            <person name="Ren Q."/>
            <person name="Badger J.H."/>
            <person name="Selengut J.D."/>
            <person name="Deboy R.T."/>
            <person name="Tettelin H."/>
            <person name="Boyce J.D."/>
            <person name="McCarl V.P."/>
            <person name="Han X."/>
            <person name="Nelson W.C."/>
            <person name="Madupu R."/>
            <person name="Mohamoud Y."/>
            <person name="Holley T."/>
            <person name="Fedorova N."/>
            <person name="Khouri H."/>
            <person name="Bottomley S.P."/>
            <person name="Whittington R.J."/>
            <person name="Adler B."/>
            <person name="Songer J.G."/>
            <person name="Rood J.I."/>
            <person name="Paulsen I.T."/>
        </authorList>
    </citation>
    <scope>NUCLEOTIDE SEQUENCE [LARGE SCALE GENOMIC DNA]</scope>
    <source>
        <strain evidence="2 3">VCS1703A</strain>
    </source>
</reference>
<name>A5EW13_DICNV</name>
<organism evidence="2 3">
    <name type="scientific">Dichelobacter nodosus (strain VCS1703A)</name>
    <dbReference type="NCBI Taxonomy" id="246195"/>
    <lineage>
        <taxon>Bacteria</taxon>
        <taxon>Pseudomonadati</taxon>
        <taxon>Pseudomonadota</taxon>
        <taxon>Gammaproteobacteria</taxon>
        <taxon>Cardiobacteriales</taxon>
        <taxon>Cardiobacteriaceae</taxon>
        <taxon>Dichelobacter</taxon>
    </lineage>
</organism>
<dbReference type="eggNOG" id="COG2035">
    <property type="taxonomic scope" value="Bacteria"/>
</dbReference>
<keyword evidence="3" id="KW-1185">Reference proteome</keyword>
<dbReference type="RefSeq" id="WP_012030711.1">
    <property type="nucleotide sequence ID" value="NC_009446.1"/>
</dbReference>
<accession>A5EW13</accession>
<sequence length="289" mass="31896">MRTKKDYLIIYLKGIAMGAADIVPGVSGGTIAFISGIYEELINSIAAFKPELLKTLFKEGFVAVWQKVNGNFLATLIAGIMTSILLFAQLIRHLLDSQPLFVWSFFFGLVLASVFILFNNIHRWRGQEMVALLTGIFLSGVVYFLPTTTAANITPSYIFFCAALAICAMILPGISGSYVLVLLGVYRFMLDALHCFDFNIIAIFIGGAVIGLLCFAHFLKFLLNNYRNPALALLTGFVAGSLVKIWPWSLLPEDSCFLAHYFYPILLIITGGTLVILIETLGRRSAKNK</sequence>
<dbReference type="InterPro" id="IPR007163">
    <property type="entry name" value="VCA0040-like"/>
</dbReference>
<dbReference type="KEGG" id="dno:DNO_0368"/>
<dbReference type="STRING" id="246195.DNO_0368"/>
<dbReference type="EMBL" id="CP000513">
    <property type="protein sequence ID" value="ABQ13305.1"/>
    <property type="molecule type" value="Genomic_DNA"/>
</dbReference>
<evidence type="ECO:0000256" key="1">
    <source>
        <dbReference type="SAM" id="Phobius"/>
    </source>
</evidence>
<feature type="transmembrane region" description="Helical" evidence="1">
    <location>
        <begin position="70"/>
        <end position="88"/>
    </location>
</feature>
<proteinExistence type="predicted"/>
<protein>
    <submittedName>
        <fullName evidence="2">Conserved hypothetical membrane protein</fullName>
    </submittedName>
</protein>
<feature type="transmembrane region" description="Helical" evidence="1">
    <location>
        <begin position="12"/>
        <end position="38"/>
    </location>
</feature>
<keyword evidence="1" id="KW-1133">Transmembrane helix</keyword>
<feature type="transmembrane region" description="Helical" evidence="1">
    <location>
        <begin position="124"/>
        <end position="145"/>
    </location>
</feature>
<gene>
    <name evidence="2" type="ordered locus">DNO_0368</name>
</gene>
<evidence type="ECO:0000313" key="2">
    <source>
        <dbReference type="EMBL" id="ABQ13305.1"/>
    </source>
</evidence>